<evidence type="ECO:0000256" key="5">
    <source>
        <dbReference type="ARBA" id="ARBA00023136"/>
    </source>
</evidence>
<evidence type="ECO:0000256" key="2">
    <source>
        <dbReference type="ARBA" id="ARBA00022475"/>
    </source>
</evidence>
<keyword evidence="2" id="KW-1003">Cell membrane</keyword>
<evidence type="ECO:0000256" key="1">
    <source>
        <dbReference type="ARBA" id="ARBA00004609"/>
    </source>
</evidence>
<sequence length="206" mass="23451">MQIHDRIYIVLRSPVLCINIWRCLWESTQKTMSVLFHFSTSTVNLQNLQKPRNRKAPSFSLSLKVRAEENTPSLNSSTGQNPRFHPPRNTRFREPHGFTHRGWPIPHLPHTTFNPLKGLRHSKTKPTRLSARRITIISHALPHYYTLADFKNLSESGPIPTFAGESYTLNFTDALGSVHLTSGWSDIKVSSSVHSTDPVAVYQVDK</sequence>
<feature type="region of interest" description="Disordered" evidence="6">
    <location>
        <begin position="69"/>
        <end position="89"/>
    </location>
</feature>
<evidence type="ECO:0000256" key="3">
    <source>
        <dbReference type="ARBA" id="ARBA00022622"/>
    </source>
</evidence>
<feature type="compositionally biased region" description="Polar residues" evidence="6">
    <location>
        <begin position="70"/>
        <end position="81"/>
    </location>
</feature>
<evidence type="ECO:0000313" key="8">
    <source>
        <dbReference type="Proteomes" id="UP000290289"/>
    </source>
</evidence>
<dbReference type="InterPro" id="IPR036378">
    <property type="entry name" value="FAS1_dom_sf"/>
</dbReference>
<keyword evidence="4" id="KW-0732">Signal</keyword>
<accession>A0A498J1V7</accession>
<keyword evidence="8" id="KW-1185">Reference proteome</keyword>
<dbReference type="AlphaFoldDB" id="A0A498J1V7"/>
<dbReference type="EMBL" id="RDQH01000336">
    <property type="protein sequence ID" value="RXH87431.1"/>
    <property type="molecule type" value="Genomic_DNA"/>
</dbReference>
<dbReference type="PANTHER" id="PTHR32077:SF3">
    <property type="entry name" value="FASCICLIN-LIKE ARABINOGALACTAN PROTEIN 7"/>
    <property type="match status" value="1"/>
</dbReference>
<evidence type="ECO:0000256" key="4">
    <source>
        <dbReference type="ARBA" id="ARBA00022729"/>
    </source>
</evidence>
<gene>
    <name evidence="7" type="ORF">DVH24_034331</name>
</gene>
<evidence type="ECO:0000256" key="6">
    <source>
        <dbReference type="SAM" id="MobiDB-lite"/>
    </source>
</evidence>
<protein>
    <submittedName>
        <fullName evidence="7">Uncharacterized protein</fullName>
    </submittedName>
</protein>
<keyword evidence="3" id="KW-0449">Lipoprotein</keyword>
<keyword evidence="5" id="KW-0472">Membrane</keyword>
<keyword evidence="3" id="KW-0336">GPI-anchor</keyword>
<dbReference type="InterPro" id="IPR045003">
    <property type="entry name" value="FLA_A"/>
</dbReference>
<dbReference type="GO" id="GO:0098552">
    <property type="term" value="C:side of membrane"/>
    <property type="evidence" value="ECO:0007669"/>
    <property type="project" value="UniProtKB-KW"/>
</dbReference>
<evidence type="ECO:0000313" key="7">
    <source>
        <dbReference type="EMBL" id="RXH87431.1"/>
    </source>
</evidence>
<dbReference type="GO" id="GO:0009834">
    <property type="term" value="P:plant-type secondary cell wall biogenesis"/>
    <property type="evidence" value="ECO:0007669"/>
    <property type="project" value="TreeGrafter"/>
</dbReference>
<dbReference type="GO" id="GO:0005886">
    <property type="term" value="C:plasma membrane"/>
    <property type="evidence" value="ECO:0007669"/>
    <property type="project" value="UniProtKB-SubCell"/>
</dbReference>
<proteinExistence type="predicted"/>
<dbReference type="Proteomes" id="UP000290289">
    <property type="component" value="Chromosome 10"/>
</dbReference>
<keyword evidence="3" id="KW-0325">Glycoprotein</keyword>
<reference evidence="7 8" key="1">
    <citation type="submission" date="2018-10" db="EMBL/GenBank/DDBJ databases">
        <title>A high-quality apple genome assembly.</title>
        <authorList>
            <person name="Hu J."/>
        </authorList>
    </citation>
    <scope>NUCLEOTIDE SEQUENCE [LARGE SCALE GENOMIC DNA]</scope>
    <source>
        <strain evidence="8">cv. HFTH1</strain>
        <tissue evidence="7">Young leaf</tissue>
    </source>
</reference>
<dbReference type="SUPFAM" id="SSF82153">
    <property type="entry name" value="FAS1 domain"/>
    <property type="match status" value="1"/>
</dbReference>
<comment type="caution">
    <text evidence="7">The sequence shown here is derived from an EMBL/GenBank/DDBJ whole genome shotgun (WGS) entry which is preliminary data.</text>
</comment>
<name>A0A498J1V7_MALDO</name>
<comment type="subcellular location">
    <subcellularLocation>
        <location evidence="1">Cell membrane</location>
        <topology evidence="1">Lipid-anchor</topology>
        <topology evidence="1">GPI-anchor</topology>
    </subcellularLocation>
</comment>
<dbReference type="PANTHER" id="PTHR32077">
    <property type="entry name" value="FASCICLIN-LIKE ARABINOGALACTAN PROTEIN"/>
    <property type="match status" value="1"/>
</dbReference>
<organism evidence="7 8">
    <name type="scientific">Malus domestica</name>
    <name type="common">Apple</name>
    <name type="synonym">Pyrus malus</name>
    <dbReference type="NCBI Taxonomy" id="3750"/>
    <lineage>
        <taxon>Eukaryota</taxon>
        <taxon>Viridiplantae</taxon>
        <taxon>Streptophyta</taxon>
        <taxon>Embryophyta</taxon>
        <taxon>Tracheophyta</taxon>
        <taxon>Spermatophyta</taxon>
        <taxon>Magnoliopsida</taxon>
        <taxon>eudicotyledons</taxon>
        <taxon>Gunneridae</taxon>
        <taxon>Pentapetalae</taxon>
        <taxon>rosids</taxon>
        <taxon>fabids</taxon>
        <taxon>Rosales</taxon>
        <taxon>Rosaceae</taxon>
        <taxon>Amygdaloideae</taxon>
        <taxon>Maleae</taxon>
        <taxon>Malus</taxon>
    </lineage>
</organism>